<evidence type="ECO:0000259" key="1">
    <source>
        <dbReference type="Pfam" id="PF07699"/>
    </source>
</evidence>
<reference evidence="3" key="1">
    <citation type="journal article" date="2023" name="Commun. Biol.">
        <title>Genome analysis of Parmales, the sister group of diatoms, reveals the evolutionary specialization of diatoms from phago-mixotrophs to photoautotrophs.</title>
        <authorList>
            <person name="Ban H."/>
            <person name="Sato S."/>
            <person name="Yoshikawa S."/>
            <person name="Yamada K."/>
            <person name="Nakamura Y."/>
            <person name="Ichinomiya M."/>
            <person name="Sato N."/>
            <person name="Blanc-Mathieu R."/>
            <person name="Endo H."/>
            <person name="Kuwata A."/>
            <person name="Ogata H."/>
        </authorList>
    </citation>
    <scope>NUCLEOTIDE SEQUENCE [LARGE SCALE GENOMIC DNA]</scope>
    <source>
        <strain evidence="3">NIES 3701</strain>
    </source>
</reference>
<keyword evidence="3" id="KW-1185">Reference proteome</keyword>
<protein>
    <recommendedName>
        <fullName evidence="1">Tyrosine-protein kinase ephrin type A/B receptor-like domain-containing protein</fullName>
    </recommendedName>
</protein>
<dbReference type="EMBL" id="BRXY01000589">
    <property type="protein sequence ID" value="GMI02052.1"/>
    <property type="molecule type" value="Genomic_DNA"/>
</dbReference>
<dbReference type="PANTHER" id="PTHR46967:SF2">
    <property type="entry name" value="SUSHI, VON WILLEBRAND FACTOR TYPE A, EGF AND PENTRAXIN DOMAIN-CONTAINING PROTEIN 1-LIKE"/>
    <property type="match status" value="1"/>
</dbReference>
<dbReference type="Proteomes" id="UP001165085">
    <property type="component" value="Unassembled WGS sequence"/>
</dbReference>
<sequence length="862" mass="92728">CSADGISLDGNDDYVDIDDWEWGGTTSIEAYVKYNDLDVKSPIIDFGSPQTSSGVYSQNAMVYNSADSHIGFMSCHSGGIDACKSTSASSFETSTWTHVVLTTKLSASDTETKIYKNGQLVDTDVITDGQWEPVVALRSQHWLGRPSWSTGGTDWSYLDGTIAYVKIWHGVELQQSDVTDLYSPHNSVHHFWDFRGCATGSPVTDGIAGDLVAMPTNGPTCTASGISLDGIDDYVDIDDWTWGGTISIEAFFKFNSIGASRPITDFSTVPSEDRVAISSVPSSSILDLSCAGNSGDHTGNACGGGQGESLYTVDHGDAAGTTITTTYSSWHSSSRYHIGYLVDGSLSYSSRANQHETYFLSSQTSLPCAVTITFPNEIQISSIRLFPGSRNDAAWMSNFDLDVDGSTVVSNYDTSSMTIGDSVQFDIDAAVTQVVVNVIPIHNQYTAFGEIQIEKAIQNEINWGVSQGTTQKALVAGNLDSSTWTHVITTVSGTTMKTYKDGVLANTKADGWEPDVLTRTQHMLGKSPSGDFFHGTLSFVKLWHGVELSGSDVSTIFDSLPFVCPAGKYNPSDGKTVDSCLDCSIGTYSEEGSQECNDCEVGTYSETPRTVTCTPCPTDKTTFGPGSVASSDCFPKVHFWDFRDCTAGSPVIDASTSALTATPINGPTCSSNGISLDGSDDYMDMSPWKLGGTMSIEVYVKFDSFNNFGRVFDFGNGADSDNVYLSNYETTSTIEWSVRQGSADKNTLASNFGSSTWTHVVVTVSGTTMKIYKNGVLAGTKTDGHEPAIMTRTNHNIGASNWDGMGNYMDGTVSYVKVYQTVELQQSDVTDLYSHHNTAHHFWDFRGCATGSPVTDGIAGDL</sequence>
<dbReference type="InterPro" id="IPR011641">
    <property type="entry name" value="Tyr-kin_ephrin_A/B_rcpt-like"/>
</dbReference>
<proteinExistence type="predicted"/>
<comment type="caution">
    <text evidence="2">The sequence shown here is derived from an EMBL/GenBank/DDBJ whole genome shotgun (WGS) entry which is preliminary data.</text>
</comment>
<dbReference type="Pfam" id="PF07699">
    <property type="entry name" value="Ephrin_rec_like"/>
    <property type="match status" value="1"/>
</dbReference>
<dbReference type="AlphaFoldDB" id="A0A9W7C528"/>
<dbReference type="SUPFAM" id="SSF49899">
    <property type="entry name" value="Concanavalin A-like lectins/glucanases"/>
    <property type="match status" value="3"/>
</dbReference>
<dbReference type="PANTHER" id="PTHR46967">
    <property type="entry name" value="INSULIN-LIKE GROWTH FACTOR BINDING PROTEIN,N-TERMINAL"/>
    <property type="match status" value="1"/>
</dbReference>
<dbReference type="InterPro" id="IPR013320">
    <property type="entry name" value="ConA-like_dom_sf"/>
</dbReference>
<organism evidence="2 3">
    <name type="scientific">Triparma strigata</name>
    <dbReference type="NCBI Taxonomy" id="1606541"/>
    <lineage>
        <taxon>Eukaryota</taxon>
        <taxon>Sar</taxon>
        <taxon>Stramenopiles</taxon>
        <taxon>Ochrophyta</taxon>
        <taxon>Bolidophyceae</taxon>
        <taxon>Parmales</taxon>
        <taxon>Triparmaceae</taxon>
        <taxon>Triparma</taxon>
    </lineage>
</organism>
<evidence type="ECO:0000313" key="2">
    <source>
        <dbReference type="EMBL" id="GMI02052.1"/>
    </source>
</evidence>
<feature type="non-terminal residue" evidence="2">
    <location>
        <position position="862"/>
    </location>
</feature>
<dbReference type="Pfam" id="PF13385">
    <property type="entry name" value="Laminin_G_3"/>
    <property type="match status" value="3"/>
</dbReference>
<dbReference type="Gene3D" id="2.60.120.200">
    <property type="match status" value="3"/>
</dbReference>
<feature type="domain" description="Tyrosine-protein kinase ephrin type A/B receptor-like" evidence="1">
    <location>
        <begin position="586"/>
        <end position="633"/>
    </location>
</feature>
<dbReference type="Gene3D" id="2.10.50.10">
    <property type="entry name" value="Tumor Necrosis Factor Receptor, subunit A, domain 2"/>
    <property type="match status" value="1"/>
</dbReference>
<accession>A0A9W7C528</accession>
<gene>
    <name evidence="2" type="ORF">TrST_g13854</name>
</gene>
<name>A0A9W7C528_9STRA</name>
<feature type="non-terminal residue" evidence="2">
    <location>
        <position position="1"/>
    </location>
</feature>
<evidence type="ECO:0000313" key="3">
    <source>
        <dbReference type="Proteomes" id="UP001165085"/>
    </source>
</evidence>
<dbReference type="SMART" id="SM01411">
    <property type="entry name" value="Ephrin_rec_like"/>
    <property type="match status" value="1"/>
</dbReference>
<dbReference type="OrthoDB" id="439917at2759"/>